<dbReference type="InterPro" id="IPR003787">
    <property type="entry name" value="Sulphur_relay_DsrE/F-like"/>
</dbReference>
<name>A0AAU0USP9_9FIRM</name>
<dbReference type="Proteomes" id="UP001329915">
    <property type="component" value="Chromosome"/>
</dbReference>
<dbReference type="AlphaFoldDB" id="A0AAU0USP9"/>
<accession>A0AAU0USP9</accession>
<dbReference type="GO" id="GO:0005829">
    <property type="term" value="C:cytosol"/>
    <property type="evidence" value="ECO:0007669"/>
    <property type="project" value="TreeGrafter"/>
</dbReference>
<evidence type="ECO:0000313" key="1">
    <source>
        <dbReference type="EMBL" id="WRO23300.1"/>
    </source>
</evidence>
<dbReference type="RefSeq" id="WP_366922682.1">
    <property type="nucleotide sequence ID" value="NZ_CP121694.1"/>
</dbReference>
<dbReference type="PANTHER" id="PTHR34874:SF1">
    <property type="entry name" value="PROTEIN YCHN"/>
    <property type="match status" value="1"/>
</dbReference>
<dbReference type="EMBL" id="CP121694">
    <property type="protein sequence ID" value="WRO23300.1"/>
    <property type="molecule type" value="Genomic_DNA"/>
</dbReference>
<sequence>MAHLGMVLQTGPYTYENADTVVKLADTALAEGHEVSIFLYIDGVIAANKNIDTPDERNLNQLLQALADKGAAIAACGACSKFRGITDEAFADDIEMGSIVDFADMLMEVDAVINFAM</sequence>
<protein>
    <submittedName>
        <fullName evidence="1">DsrE family protein</fullName>
    </submittedName>
</protein>
<evidence type="ECO:0000313" key="2">
    <source>
        <dbReference type="Proteomes" id="UP001329915"/>
    </source>
</evidence>
<dbReference type="SUPFAM" id="SSF75169">
    <property type="entry name" value="DsrEFH-like"/>
    <property type="match status" value="1"/>
</dbReference>
<gene>
    <name evidence="1" type="ORF">MFMK1_003157</name>
</gene>
<dbReference type="InterPro" id="IPR027396">
    <property type="entry name" value="DsrEFH-like"/>
</dbReference>
<dbReference type="Pfam" id="PF02635">
    <property type="entry name" value="DsrE"/>
    <property type="match status" value="1"/>
</dbReference>
<proteinExistence type="predicted"/>
<dbReference type="PANTHER" id="PTHR34874">
    <property type="entry name" value="PROTEIN YCHN"/>
    <property type="match status" value="1"/>
</dbReference>
<organism evidence="1 2">
    <name type="scientific">Metallumcola ferriviriculae</name>
    <dbReference type="NCBI Taxonomy" id="3039180"/>
    <lineage>
        <taxon>Bacteria</taxon>
        <taxon>Bacillati</taxon>
        <taxon>Bacillota</taxon>
        <taxon>Clostridia</taxon>
        <taxon>Neomoorellales</taxon>
        <taxon>Desulfitibacteraceae</taxon>
        <taxon>Metallumcola</taxon>
    </lineage>
</organism>
<dbReference type="Gene3D" id="3.40.1260.10">
    <property type="entry name" value="DsrEFH-like"/>
    <property type="match status" value="1"/>
</dbReference>
<dbReference type="KEGG" id="dbc:MFMK1_003157"/>
<keyword evidence="2" id="KW-1185">Reference proteome</keyword>
<reference evidence="1 2" key="1">
    <citation type="submission" date="2023-04" db="EMBL/GenBank/DDBJ databases">
        <authorList>
            <person name="Hsu D."/>
        </authorList>
    </citation>
    <scope>NUCLEOTIDE SEQUENCE [LARGE SCALE GENOMIC DNA]</scope>
    <source>
        <strain evidence="1 2">MK1</strain>
    </source>
</reference>